<reference evidence="1" key="1">
    <citation type="submission" date="2021-04" db="EMBL/GenBank/DDBJ databases">
        <title>Pseudonocardia sp. nov., isolated from sandy soil of mangrove forest.</title>
        <authorList>
            <person name="Zan Z."/>
            <person name="Huang R."/>
            <person name="Liu W."/>
        </authorList>
    </citation>
    <scope>NUCLEOTIDE SEQUENCE</scope>
    <source>
        <strain evidence="1">S2-4</strain>
    </source>
</reference>
<accession>A0ABT1A4R1</accession>
<dbReference type="RefSeq" id="WP_252441634.1">
    <property type="nucleotide sequence ID" value="NZ_JAGSOV010000049.1"/>
</dbReference>
<dbReference type="PANTHER" id="PTHR42815:SF2">
    <property type="entry name" value="FAD-BINDING, PUTATIVE (AFU_ORTHOLOGUE AFUA_6G07600)-RELATED"/>
    <property type="match status" value="1"/>
</dbReference>
<proteinExistence type="predicted"/>
<comment type="caution">
    <text evidence="1">The sequence shown here is derived from an EMBL/GenBank/DDBJ whole genome shotgun (WGS) entry which is preliminary data.</text>
</comment>
<dbReference type="Proteomes" id="UP001165283">
    <property type="component" value="Unassembled WGS sequence"/>
</dbReference>
<evidence type="ECO:0000313" key="2">
    <source>
        <dbReference type="Proteomes" id="UP001165283"/>
    </source>
</evidence>
<dbReference type="SUPFAM" id="SSF50475">
    <property type="entry name" value="FMN-binding split barrel"/>
    <property type="match status" value="1"/>
</dbReference>
<dbReference type="InterPro" id="IPR012349">
    <property type="entry name" value="Split_barrel_FMN-bd"/>
</dbReference>
<organism evidence="1 2">
    <name type="scientific">Pseudonocardia humida</name>
    <dbReference type="NCBI Taxonomy" id="2800819"/>
    <lineage>
        <taxon>Bacteria</taxon>
        <taxon>Bacillati</taxon>
        <taxon>Actinomycetota</taxon>
        <taxon>Actinomycetes</taxon>
        <taxon>Pseudonocardiales</taxon>
        <taxon>Pseudonocardiaceae</taxon>
        <taxon>Pseudonocardia</taxon>
    </lineage>
</organism>
<dbReference type="EMBL" id="JAGSOV010000049">
    <property type="protein sequence ID" value="MCO1657982.1"/>
    <property type="molecule type" value="Genomic_DNA"/>
</dbReference>
<gene>
    <name evidence="1" type="ORF">KDL28_23240</name>
</gene>
<protein>
    <submittedName>
        <fullName evidence="1">Pyridoxamine 5'-phosphate oxidase family protein</fullName>
    </submittedName>
</protein>
<dbReference type="PANTHER" id="PTHR42815">
    <property type="entry name" value="FAD-BINDING, PUTATIVE (AFU_ORTHOLOGUE AFUA_6G07600)-RELATED"/>
    <property type="match status" value="1"/>
</dbReference>
<evidence type="ECO:0000313" key="1">
    <source>
        <dbReference type="EMBL" id="MCO1657982.1"/>
    </source>
</evidence>
<sequence length="308" mass="31992">MSTAGQYHAGELAAQASAGLAGPAQASRRAIRGEIPDRAAAFLAARPMLVVGAADAPGRMWATLLTGPPGFVRALDDRTVEVAARPAPGDPLAVALARPARVGTLAIEPATRRRMRLNGRAEPTGSGLRIAVDQVYGNCPKYIARRAPLPRPAAGPGATDPGVEVATELSVEDRRLVADADTFFVATRSADGDADASHRGGAPGFLRVLGPSRLRWPDYSGNAMLMTLGNLGQVAAAGLLVPDWGTGTALHLTGTATVEWDPEAAAAEFPGAQRVVEFRLAEVVRAHGVLPTAWTVAEPSRFTPPAAR</sequence>
<name>A0ABT1A4R1_9PSEU</name>
<keyword evidence="2" id="KW-1185">Reference proteome</keyword>
<dbReference type="Gene3D" id="2.30.110.10">
    <property type="entry name" value="Electron Transport, Fmn-binding Protein, Chain A"/>
    <property type="match status" value="2"/>
</dbReference>